<organism evidence="3 4">
    <name type="scientific">Haematococcus lacustris</name>
    <name type="common">Green alga</name>
    <name type="synonym">Haematococcus pluvialis</name>
    <dbReference type="NCBI Taxonomy" id="44745"/>
    <lineage>
        <taxon>Eukaryota</taxon>
        <taxon>Viridiplantae</taxon>
        <taxon>Chlorophyta</taxon>
        <taxon>core chlorophytes</taxon>
        <taxon>Chlorophyceae</taxon>
        <taxon>CS clade</taxon>
        <taxon>Chlamydomonadales</taxon>
        <taxon>Haematococcaceae</taxon>
        <taxon>Haematococcus</taxon>
    </lineage>
</organism>
<evidence type="ECO:0000256" key="2">
    <source>
        <dbReference type="SAM" id="Phobius"/>
    </source>
</evidence>
<comment type="caution">
    <text evidence="3">The sequence shown here is derived from an EMBL/GenBank/DDBJ whole genome shotgun (WGS) entry which is preliminary data.</text>
</comment>
<name>A0A6A0A818_HAELA</name>
<gene>
    <name evidence="3" type="ORF">HaLaN_27275</name>
</gene>
<keyword evidence="4" id="KW-1185">Reference proteome</keyword>
<keyword evidence="2" id="KW-1133">Transmembrane helix</keyword>
<keyword evidence="2" id="KW-0472">Membrane</keyword>
<dbReference type="AlphaFoldDB" id="A0A6A0A818"/>
<dbReference type="EMBL" id="BLLF01004012">
    <property type="protein sequence ID" value="GFH28735.1"/>
    <property type="molecule type" value="Genomic_DNA"/>
</dbReference>
<feature type="non-terminal residue" evidence="3">
    <location>
        <position position="1"/>
    </location>
</feature>
<accession>A0A6A0A818</accession>
<feature type="non-terminal residue" evidence="3">
    <location>
        <position position="575"/>
    </location>
</feature>
<feature type="region of interest" description="Disordered" evidence="1">
    <location>
        <begin position="517"/>
        <end position="575"/>
    </location>
</feature>
<feature type="compositionally biased region" description="Polar residues" evidence="1">
    <location>
        <begin position="535"/>
        <end position="553"/>
    </location>
</feature>
<sequence length="575" mass="63857">MAKHVCCTNAARCRVNENASYKGRNVLPVRASLRCPLGIATQLSVGISTPVTTMGKGKGPGSQNGAERLQESPPYERPWQSECVSARSRLDGVAQTLELKFAQAVFPVRQITDLIEHYPHYDTIMAMWDNWVPKWWSWASESQPVVLMMVPQGVPQVACPLYVRFADQLAVLEHNTLLPSYTQPPASIGRVVCLYQCKHSNTNQETIMQIKSNQPPFFLASGVISAVHPRTQGNNAQMGINIFSEFYRAQTLVSLGTSRAMYFSNVTENTTWGIPHRPDCPPGLCYNNATQTKWWGVAAITLDVNTIFNPTGNLFILDQFSDIGLSWRLSSPTFGNTSKRSTVFQSTSADMNSHSMCRNISLLQDEWELCVWKSNWQPTYLVPLLVVLVFVALALSVATLAVLLSRHEHRALLHSLLPAKAIQRLQANFDWTSQSKAGKEPFWESGTPAELILGIMEDIVMGQMPALHKVITVRSTLQQSLDVYKPLEADLTQRMADTENMDSEVREALMVQLMGRQAKTEPEQSHGNMPDCSGWKSTLHSSQENIQLSPTHSNSHDDACFADQGGPAAPPTNCL</sequence>
<evidence type="ECO:0000256" key="1">
    <source>
        <dbReference type="SAM" id="MobiDB-lite"/>
    </source>
</evidence>
<protein>
    <submittedName>
        <fullName evidence="3">Calcium/calmodulin-dependent 3',5'-cyclic nucleotide phosphodiesterase 1B</fullName>
    </submittedName>
</protein>
<feature type="transmembrane region" description="Helical" evidence="2">
    <location>
        <begin position="380"/>
        <end position="404"/>
    </location>
</feature>
<feature type="region of interest" description="Disordered" evidence="1">
    <location>
        <begin position="51"/>
        <end position="73"/>
    </location>
</feature>
<evidence type="ECO:0000313" key="4">
    <source>
        <dbReference type="Proteomes" id="UP000485058"/>
    </source>
</evidence>
<proteinExistence type="predicted"/>
<dbReference type="Proteomes" id="UP000485058">
    <property type="component" value="Unassembled WGS sequence"/>
</dbReference>
<reference evidence="3 4" key="1">
    <citation type="submission" date="2020-02" db="EMBL/GenBank/DDBJ databases">
        <title>Draft genome sequence of Haematococcus lacustris strain NIES-144.</title>
        <authorList>
            <person name="Morimoto D."/>
            <person name="Nakagawa S."/>
            <person name="Yoshida T."/>
            <person name="Sawayama S."/>
        </authorList>
    </citation>
    <scope>NUCLEOTIDE SEQUENCE [LARGE SCALE GENOMIC DNA]</scope>
    <source>
        <strain evidence="3 4">NIES-144</strain>
    </source>
</reference>
<keyword evidence="2" id="KW-0812">Transmembrane</keyword>
<evidence type="ECO:0000313" key="3">
    <source>
        <dbReference type="EMBL" id="GFH28735.1"/>
    </source>
</evidence>